<reference evidence="1 2" key="1">
    <citation type="submission" date="2022-04" db="EMBL/GenBank/DDBJ databases">
        <title>Positive selection, recombination, and allopatry shape intraspecific diversity of widespread and dominant cyanobacteria.</title>
        <authorList>
            <person name="Wei J."/>
            <person name="Shu W."/>
            <person name="Hu C."/>
        </authorList>
    </citation>
    <scope>NUCLEOTIDE SEQUENCE [LARGE SCALE GENOMIC DNA]</scope>
    <source>
        <strain evidence="1 2">GB2-A4</strain>
    </source>
</reference>
<dbReference type="EMBL" id="JAMPKM010000008">
    <property type="protein sequence ID" value="MEP0818375.1"/>
    <property type="molecule type" value="Genomic_DNA"/>
</dbReference>
<evidence type="ECO:0000313" key="1">
    <source>
        <dbReference type="EMBL" id="MEP0818375.1"/>
    </source>
</evidence>
<comment type="caution">
    <text evidence="1">The sequence shown here is derived from an EMBL/GenBank/DDBJ whole genome shotgun (WGS) entry which is preliminary data.</text>
</comment>
<accession>A0ABV0JB97</accession>
<proteinExistence type="predicted"/>
<dbReference type="Proteomes" id="UP001464891">
    <property type="component" value="Unassembled WGS sequence"/>
</dbReference>
<sequence length="66" mass="7576">MSQPESPKRVLYVRRSPSIVCKDYAMGRILLWMSQLEADLIDLFNHITLSATPPDTVIFLFVLKPL</sequence>
<name>A0ABV0JB97_9CYAN</name>
<protein>
    <submittedName>
        <fullName evidence="1">Uncharacterized protein</fullName>
    </submittedName>
</protein>
<organism evidence="1 2">
    <name type="scientific">Trichocoleus desertorum GB2-A4</name>
    <dbReference type="NCBI Taxonomy" id="2933944"/>
    <lineage>
        <taxon>Bacteria</taxon>
        <taxon>Bacillati</taxon>
        <taxon>Cyanobacteriota</taxon>
        <taxon>Cyanophyceae</taxon>
        <taxon>Leptolyngbyales</taxon>
        <taxon>Trichocoleusaceae</taxon>
        <taxon>Trichocoleus</taxon>
    </lineage>
</organism>
<gene>
    <name evidence="1" type="ORF">NC998_14840</name>
</gene>
<keyword evidence="2" id="KW-1185">Reference proteome</keyword>
<dbReference type="RefSeq" id="WP_190441816.1">
    <property type="nucleotide sequence ID" value="NZ_JAMPKM010000008.1"/>
</dbReference>
<evidence type="ECO:0000313" key="2">
    <source>
        <dbReference type="Proteomes" id="UP001464891"/>
    </source>
</evidence>